<keyword evidence="1" id="KW-0812">Transmembrane</keyword>
<sequence length="158" mass="17536">MNFAIPLHVLSVVIWVGGMFFAHMALRPAAVESLQPPLRLRLWTGVFGRFFPWVWVCILLILASGFWMIFSVYGGMGGLALHVHLMFGMGLVMMLVFFYIYFKPYAALKQAVAREDWSAGGKALAGIRGLVTFNLVLGMLTVVVSTGGVYWNLASLME</sequence>
<feature type="domain" description="Copper resistance protein D" evidence="2">
    <location>
        <begin position="46"/>
        <end position="145"/>
    </location>
</feature>
<accession>A0A831K3L3</accession>
<evidence type="ECO:0000256" key="1">
    <source>
        <dbReference type="SAM" id="Phobius"/>
    </source>
</evidence>
<proteinExistence type="predicted"/>
<dbReference type="Pfam" id="PF05425">
    <property type="entry name" value="CopD"/>
    <property type="match status" value="1"/>
</dbReference>
<gene>
    <name evidence="3" type="ORF">ENG92_03470</name>
</gene>
<reference evidence="3" key="1">
    <citation type="journal article" date="2020" name="mSystems">
        <title>Genome- and Community-Level Interaction Insights into Carbon Utilization and Element Cycling Functions of Hydrothermarchaeota in Hydrothermal Sediment.</title>
        <authorList>
            <person name="Zhou Z."/>
            <person name="Liu Y."/>
            <person name="Xu W."/>
            <person name="Pan J."/>
            <person name="Luo Z.H."/>
            <person name="Li M."/>
        </authorList>
    </citation>
    <scope>NUCLEOTIDE SEQUENCE [LARGE SCALE GENOMIC DNA]</scope>
    <source>
        <strain evidence="3">HyVt-26</strain>
    </source>
</reference>
<name>A0A831K3L3_9GAMM</name>
<dbReference type="InterPro" id="IPR008457">
    <property type="entry name" value="Cu-R_CopD_dom"/>
</dbReference>
<dbReference type="AlphaFoldDB" id="A0A831K3L3"/>
<organism evidence="3">
    <name type="scientific">Thiolapillus brandeum</name>
    <dbReference type="NCBI Taxonomy" id="1076588"/>
    <lineage>
        <taxon>Bacteria</taxon>
        <taxon>Pseudomonadati</taxon>
        <taxon>Pseudomonadota</taxon>
        <taxon>Gammaproteobacteria</taxon>
        <taxon>Chromatiales</taxon>
        <taxon>Sedimenticolaceae</taxon>
        <taxon>Thiolapillus</taxon>
    </lineage>
</organism>
<evidence type="ECO:0000313" key="3">
    <source>
        <dbReference type="EMBL" id="HDK38057.1"/>
    </source>
</evidence>
<feature type="transmembrane region" description="Helical" evidence="1">
    <location>
        <begin position="123"/>
        <end position="151"/>
    </location>
</feature>
<comment type="caution">
    <text evidence="3">The sequence shown here is derived from an EMBL/GenBank/DDBJ whole genome shotgun (WGS) entry which is preliminary data.</text>
</comment>
<feature type="transmembrane region" description="Helical" evidence="1">
    <location>
        <begin position="79"/>
        <end position="102"/>
    </location>
</feature>
<keyword evidence="1" id="KW-1133">Transmembrane helix</keyword>
<keyword evidence="1" id="KW-0472">Membrane</keyword>
<feature type="transmembrane region" description="Helical" evidence="1">
    <location>
        <begin position="47"/>
        <end position="73"/>
    </location>
</feature>
<dbReference type="GO" id="GO:0016020">
    <property type="term" value="C:membrane"/>
    <property type="evidence" value="ECO:0007669"/>
    <property type="project" value="InterPro"/>
</dbReference>
<feature type="transmembrane region" description="Helical" evidence="1">
    <location>
        <begin position="6"/>
        <end position="26"/>
    </location>
</feature>
<protein>
    <recommendedName>
        <fullName evidence="2">Copper resistance protein D domain-containing protein</fullName>
    </recommendedName>
</protein>
<dbReference type="EMBL" id="DRCV01000154">
    <property type="protein sequence ID" value="HDK38057.1"/>
    <property type="molecule type" value="Genomic_DNA"/>
</dbReference>
<evidence type="ECO:0000259" key="2">
    <source>
        <dbReference type="Pfam" id="PF05425"/>
    </source>
</evidence>
<dbReference type="Proteomes" id="UP000885822">
    <property type="component" value="Unassembled WGS sequence"/>
</dbReference>